<dbReference type="GeneID" id="19199990"/>
<name>A0A5M3MI77_CONPW</name>
<evidence type="ECO:0000256" key="1">
    <source>
        <dbReference type="SAM" id="MobiDB-lite"/>
    </source>
</evidence>
<feature type="compositionally biased region" description="Low complexity" evidence="1">
    <location>
        <begin position="130"/>
        <end position="142"/>
    </location>
</feature>
<reference evidence="3" key="1">
    <citation type="journal article" date="2012" name="Science">
        <title>The Paleozoic origin of enzymatic lignin decomposition reconstructed from 31 fungal genomes.</title>
        <authorList>
            <person name="Floudas D."/>
            <person name="Binder M."/>
            <person name="Riley R."/>
            <person name="Barry K."/>
            <person name="Blanchette R.A."/>
            <person name="Henrissat B."/>
            <person name="Martinez A.T."/>
            <person name="Otillar R."/>
            <person name="Spatafora J.W."/>
            <person name="Yadav J.S."/>
            <person name="Aerts A."/>
            <person name="Benoit I."/>
            <person name="Boyd A."/>
            <person name="Carlson A."/>
            <person name="Copeland A."/>
            <person name="Coutinho P.M."/>
            <person name="de Vries R.P."/>
            <person name="Ferreira P."/>
            <person name="Findley K."/>
            <person name="Foster B."/>
            <person name="Gaskell J."/>
            <person name="Glotzer D."/>
            <person name="Gorecki P."/>
            <person name="Heitman J."/>
            <person name="Hesse C."/>
            <person name="Hori C."/>
            <person name="Igarashi K."/>
            <person name="Jurgens J.A."/>
            <person name="Kallen N."/>
            <person name="Kersten P."/>
            <person name="Kohler A."/>
            <person name="Kuees U."/>
            <person name="Kumar T.K.A."/>
            <person name="Kuo A."/>
            <person name="LaButti K."/>
            <person name="Larrondo L.F."/>
            <person name="Lindquist E."/>
            <person name="Ling A."/>
            <person name="Lombard V."/>
            <person name="Lucas S."/>
            <person name="Lundell T."/>
            <person name="Martin R."/>
            <person name="McLaughlin D.J."/>
            <person name="Morgenstern I."/>
            <person name="Morin E."/>
            <person name="Murat C."/>
            <person name="Nagy L.G."/>
            <person name="Nolan M."/>
            <person name="Ohm R.A."/>
            <person name="Patyshakuliyeva A."/>
            <person name="Rokas A."/>
            <person name="Ruiz-Duenas F.J."/>
            <person name="Sabat G."/>
            <person name="Salamov A."/>
            <person name="Samejima M."/>
            <person name="Schmutz J."/>
            <person name="Slot J.C."/>
            <person name="St John F."/>
            <person name="Stenlid J."/>
            <person name="Sun H."/>
            <person name="Sun S."/>
            <person name="Syed K."/>
            <person name="Tsang A."/>
            <person name="Wiebenga A."/>
            <person name="Young D."/>
            <person name="Pisabarro A."/>
            <person name="Eastwood D.C."/>
            <person name="Martin F."/>
            <person name="Cullen D."/>
            <person name="Grigoriev I.V."/>
            <person name="Hibbett D.S."/>
        </authorList>
    </citation>
    <scope>NUCLEOTIDE SEQUENCE [LARGE SCALE GENOMIC DNA]</scope>
    <source>
        <strain evidence="3">RWD-64-598 SS2</strain>
    </source>
</reference>
<dbReference type="InterPro" id="IPR027267">
    <property type="entry name" value="AH/BAR_dom_sf"/>
</dbReference>
<feature type="compositionally biased region" description="Basic and acidic residues" evidence="1">
    <location>
        <begin position="289"/>
        <end position="301"/>
    </location>
</feature>
<dbReference type="RefSeq" id="XP_007770581.1">
    <property type="nucleotide sequence ID" value="XM_007772391.1"/>
</dbReference>
<dbReference type="Gene3D" id="1.20.1270.60">
    <property type="entry name" value="Arfaptin homology (AH) domain/BAR domain"/>
    <property type="match status" value="1"/>
</dbReference>
<dbReference type="PANTHER" id="PTHR31962">
    <property type="entry name" value="SPHINGOLIPID LONG CHAIN BASE-RESPONSIVE PROTEIN PIL1"/>
    <property type="match status" value="1"/>
</dbReference>
<dbReference type="GO" id="GO:0006897">
    <property type="term" value="P:endocytosis"/>
    <property type="evidence" value="ECO:0007669"/>
    <property type="project" value="TreeGrafter"/>
</dbReference>
<accession>A0A5M3MI77</accession>
<organism evidence="2 3">
    <name type="scientific">Coniophora puteana (strain RWD-64-598)</name>
    <name type="common">Brown rot fungus</name>
    <dbReference type="NCBI Taxonomy" id="741705"/>
    <lineage>
        <taxon>Eukaryota</taxon>
        <taxon>Fungi</taxon>
        <taxon>Dikarya</taxon>
        <taxon>Basidiomycota</taxon>
        <taxon>Agaricomycotina</taxon>
        <taxon>Agaricomycetes</taxon>
        <taxon>Agaricomycetidae</taxon>
        <taxon>Boletales</taxon>
        <taxon>Coniophorineae</taxon>
        <taxon>Coniophoraceae</taxon>
        <taxon>Coniophora</taxon>
    </lineage>
</organism>
<keyword evidence="3" id="KW-1185">Reference proteome</keyword>
<dbReference type="OMA" id="HENERFM"/>
<evidence type="ECO:0000313" key="2">
    <source>
        <dbReference type="EMBL" id="EIW78793.1"/>
    </source>
</evidence>
<dbReference type="EMBL" id="JH711581">
    <property type="protein sequence ID" value="EIW78793.1"/>
    <property type="molecule type" value="Genomic_DNA"/>
</dbReference>
<feature type="region of interest" description="Disordered" evidence="1">
    <location>
        <begin position="205"/>
        <end position="301"/>
    </location>
</feature>
<dbReference type="GO" id="GO:0036286">
    <property type="term" value="C:eisosome filament"/>
    <property type="evidence" value="ECO:0007669"/>
    <property type="project" value="TreeGrafter"/>
</dbReference>
<feature type="region of interest" description="Disordered" evidence="1">
    <location>
        <begin position="114"/>
        <end position="144"/>
    </location>
</feature>
<dbReference type="AlphaFoldDB" id="A0A5M3MI77"/>
<feature type="compositionally biased region" description="Polar residues" evidence="1">
    <location>
        <begin position="247"/>
        <end position="270"/>
    </location>
</feature>
<gene>
    <name evidence="2" type="ORF">CONPUDRAFT_126577</name>
</gene>
<comment type="caution">
    <text evidence="2">The sequence shown here is derived from an EMBL/GenBank/DDBJ whole genome shotgun (WGS) entry which is preliminary data.</text>
</comment>
<dbReference type="GO" id="GO:0005886">
    <property type="term" value="C:plasma membrane"/>
    <property type="evidence" value="ECO:0007669"/>
    <property type="project" value="TreeGrafter"/>
</dbReference>
<dbReference type="GO" id="GO:0070941">
    <property type="term" value="P:eisosome assembly"/>
    <property type="evidence" value="ECO:0007669"/>
    <property type="project" value="TreeGrafter"/>
</dbReference>
<dbReference type="OrthoDB" id="3358861at2759"/>
<feature type="compositionally biased region" description="Low complexity" evidence="1">
    <location>
        <begin position="213"/>
        <end position="236"/>
    </location>
</feature>
<dbReference type="InterPro" id="IPR028245">
    <property type="entry name" value="PIL1/LSP1"/>
</dbReference>
<evidence type="ECO:0000313" key="3">
    <source>
        <dbReference type="Proteomes" id="UP000053558"/>
    </source>
</evidence>
<dbReference type="KEGG" id="cput:CONPUDRAFT_126577"/>
<dbReference type="GO" id="GO:0008289">
    <property type="term" value="F:lipid binding"/>
    <property type="evidence" value="ECO:0007669"/>
    <property type="project" value="TreeGrafter"/>
</dbReference>
<protein>
    <submittedName>
        <fullName evidence="2">Uncharacterized protein</fullName>
    </submittedName>
</protein>
<dbReference type="PANTHER" id="PTHR31962:SF1">
    <property type="entry name" value="SPHINGOLIPID LONG CHAIN BASE-RESPONSIVE PROTEIN PIL1"/>
    <property type="match status" value="1"/>
</dbReference>
<dbReference type="Proteomes" id="UP000053558">
    <property type="component" value="Unassembled WGS sequence"/>
</dbReference>
<proteinExistence type="predicted"/>
<feature type="non-terminal residue" evidence="2">
    <location>
        <position position="301"/>
    </location>
</feature>
<sequence>MVHRPADSRLLANLITNEKDYSKHLHALFPLSHTALASLSAYASASPSSPAHALTSLVDILAGVDDAFQRYTSAVDKWREELTALKALEDEVGDVLRDREILVTRLIKASKTSKRDSRPPFSMRNSETDSFSSTPSNVSSNTKLSHAQAELSACEAHLAAKEQELEARRISAIRDGLGHRCRALVDCGWVMGEMGKDGLRALQELGGLPNGHAPNGSAPFPSASPSPNASNKPNLPYLSPTPIPAHLQSNNGTGVGSDISSLTPSQSASQIFVRGSEDDHHVPASPTAKDAHEQEDVMLHI</sequence>